<dbReference type="Pfam" id="PF24517">
    <property type="entry name" value="CBM96"/>
    <property type="match status" value="1"/>
</dbReference>
<dbReference type="InterPro" id="IPR055372">
    <property type="entry name" value="CBM96"/>
</dbReference>
<accession>X0VVQ0</accession>
<organism evidence="5">
    <name type="scientific">marine sediment metagenome</name>
    <dbReference type="NCBI Taxonomy" id="412755"/>
    <lineage>
        <taxon>unclassified sequences</taxon>
        <taxon>metagenomes</taxon>
        <taxon>ecological metagenomes</taxon>
    </lineage>
</organism>
<proteinExistence type="predicted"/>
<protein>
    <recommendedName>
        <fullName evidence="4">Carbohydrate-binding module family 96 domain-containing protein</fullName>
    </recommendedName>
</protein>
<name>X0VVQ0_9ZZZZ</name>
<keyword evidence="2" id="KW-0964">Secreted</keyword>
<keyword evidence="3" id="KW-0732">Signal</keyword>
<comment type="subcellular location">
    <subcellularLocation>
        <location evidence="1">Secreted</location>
    </subcellularLocation>
</comment>
<comment type="caution">
    <text evidence="5">The sequence shown here is derived from an EMBL/GenBank/DDBJ whole genome shotgun (WGS) entry which is preliminary data.</text>
</comment>
<evidence type="ECO:0000256" key="3">
    <source>
        <dbReference type="ARBA" id="ARBA00022729"/>
    </source>
</evidence>
<reference evidence="5" key="1">
    <citation type="journal article" date="2014" name="Front. Microbiol.">
        <title>High frequency of phylogenetically diverse reductive dehalogenase-homologous genes in deep subseafloor sedimentary metagenomes.</title>
        <authorList>
            <person name="Kawai M."/>
            <person name="Futagami T."/>
            <person name="Toyoda A."/>
            <person name="Takaki Y."/>
            <person name="Nishi S."/>
            <person name="Hori S."/>
            <person name="Arai W."/>
            <person name="Tsubouchi T."/>
            <person name="Morono Y."/>
            <person name="Uchiyama I."/>
            <person name="Ito T."/>
            <person name="Fujiyama A."/>
            <person name="Inagaki F."/>
            <person name="Takami H."/>
        </authorList>
    </citation>
    <scope>NUCLEOTIDE SEQUENCE</scope>
    <source>
        <strain evidence="5">Expedition CK06-06</strain>
    </source>
</reference>
<sequence length="193" mass="20681">ALTTAGVTDPDNLNNDASTPITIPVTTTFTSIADTEVREDKPTQIFGTEVDMRVKPQAAKVARAFVQFDVSSIPSGATVTSATLTLCLTKIQAGQIHELRSVTGSWAEATLTWNNQPTVSATVTDTITVPGAIGCVTFTVTSNVQAWVDGTTNYGWRINDQNEGSIGRDSKYRTREDATVPAEQPKLDVTFVN</sequence>
<evidence type="ECO:0000259" key="4">
    <source>
        <dbReference type="Pfam" id="PF24517"/>
    </source>
</evidence>
<dbReference type="EMBL" id="BARS01020207">
    <property type="protein sequence ID" value="GAG04611.1"/>
    <property type="molecule type" value="Genomic_DNA"/>
</dbReference>
<evidence type="ECO:0000256" key="1">
    <source>
        <dbReference type="ARBA" id="ARBA00004613"/>
    </source>
</evidence>
<dbReference type="NCBIfam" id="NF033679">
    <property type="entry name" value="DNRLRE_dom"/>
    <property type="match status" value="1"/>
</dbReference>
<dbReference type="AlphaFoldDB" id="X0VVQ0"/>
<gene>
    <name evidence="5" type="ORF">S01H1_32620</name>
</gene>
<feature type="non-terminal residue" evidence="5">
    <location>
        <position position="1"/>
    </location>
</feature>
<evidence type="ECO:0000313" key="5">
    <source>
        <dbReference type="EMBL" id="GAG04611.1"/>
    </source>
</evidence>
<feature type="domain" description="Carbohydrate-binding module family 96" evidence="4">
    <location>
        <begin position="26"/>
        <end position="179"/>
    </location>
</feature>
<evidence type="ECO:0000256" key="2">
    <source>
        <dbReference type="ARBA" id="ARBA00022525"/>
    </source>
</evidence>
<dbReference type="GO" id="GO:0005576">
    <property type="term" value="C:extracellular region"/>
    <property type="evidence" value="ECO:0007669"/>
    <property type="project" value="UniProtKB-SubCell"/>
</dbReference>